<keyword evidence="1" id="KW-0812">Transmembrane</keyword>
<organism evidence="2 3">
    <name type="scientific">Tropicibacter oceani</name>
    <dbReference type="NCBI Taxonomy" id="3058420"/>
    <lineage>
        <taxon>Bacteria</taxon>
        <taxon>Pseudomonadati</taxon>
        <taxon>Pseudomonadota</taxon>
        <taxon>Alphaproteobacteria</taxon>
        <taxon>Rhodobacterales</taxon>
        <taxon>Roseobacteraceae</taxon>
        <taxon>Tropicibacter</taxon>
    </lineage>
</organism>
<dbReference type="Proteomes" id="UP001241605">
    <property type="component" value="Chromosome"/>
</dbReference>
<keyword evidence="1" id="KW-0472">Membrane</keyword>
<protein>
    <submittedName>
        <fullName evidence="2">Uncharacterized protein</fullName>
    </submittedName>
</protein>
<reference evidence="2 3" key="1">
    <citation type="submission" date="2023-05" db="EMBL/GenBank/DDBJ databases">
        <title>YMD87, complete Genome.</title>
        <authorList>
            <person name="Zhang J."/>
            <person name="Xu X."/>
        </authorList>
    </citation>
    <scope>NUCLEOTIDE SEQUENCE [LARGE SCALE GENOMIC DNA]</scope>
    <source>
        <strain evidence="2 3">YMD87</strain>
    </source>
</reference>
<keyword evidence="1" id="KW-1133">Transmembrane helix</keyword>
<keyword evidence="3" id="KW-1185">Reference proteome</keyword>
<feature type="transmembrane region" description="Helical" evidence="1">
    <location>
        <begin position="28"/>
        <end position="46"/>
    </location>
</feature>
<gene>
    <name evidence="2" type="ORF">QF118_15730</name>
</gene>
<dbReference type="RefSeq" id="WP_282299997.1">
    <property type="nucleotide sequence ID" value="NZ_CP124616.1"/>
</dbReference>
<dbReference type="EMBL" id="CP124616">
    <property type="protein sequence ID" value="WGW03361.1"/>
    <property type="molecule type" value="Genomic_DNA"/>
</dbReference>
<evidence type="ECO:0000313" key="2">
    <source>
        <dbReference type="EMBL" id="WGW03361.1"/>
    </source>
</evidence>
<evidence type="ECO:0000313" key="3">
    <source>
        <dbReference type="Proteomes" id="UP001241605"/>
    </source>
</evidence>
<sequence>MGFDRMPQLTTIVAATSRRHQGGRLASGWWIIPGMVLGLVVWWQIIRGLLWLFGA</sequence>
<name>A0ABY8QH86_9RHOB</name>
<accession>A0ABY8QH86</accession>
<proteinExistence type="predicted"/>
<evidence type="ECO:0000256" key="1">
    <source>
        <dbReference type="SAM" id="Phobius"/>
    </source>
</evidence>